<evidence type="ECO:0000256" key="4">
    <source>
        <dbReference type="ARBA" id="ARBA00022729"/>
    </source>
</evidence>
<keyword evidence="7" id="KW-0325">Glycoprotein</keyword>
<dbReference type="InterPro" id="IPR029058">
    <property type="entry name" value="AB_hydrolase_fold"/>
</dbReference>
<dbReference type="InterPro" id="IPR033124">
    <property type="entry name" value="Ser_caboxypep_his_AS"/>
</dbReference>
<evidence type="ECO:0000256" key="7">
    <source>
        <dbReference type="ARBA" id="ARBA00023180"/>
    </source>
</evidence>
<evidence type="ECO:0000313" key="10">
    <source>
        <dbReference type="Proteomes" id="UP000823388"/>
    </source>
</evidence>
<keyword evidence="10" id="KW-1185">Reference proteome</keyword>
<keyword evidence="3 8" id="KW-0645">Protease</keyword>
<keyword evidence="5 8" id="KW-0378">Hydrolase</keyword>
<dbReference type="Gene3D" id="6.10.250.940">
    <property type="match status" value="1"/>
</dbReference>
<dbReference type="Pfam" id="PF00450">
    <property type="entry name" value="Peptidase_S10"/>
    <property type="match status" value="1"/>
</dbReference>
<evidence type="ECO:0000256" key="2">
    <source>
        <dbReference type="ARBA" id="ARBA00022645"/>
    </source>
</evidence>
<feature type="chain" id="PRO_5035964863" description="Carboxypeptidase" evidence="8">
    <location>
        <begin position="28"/>
        <end position="463"/>
    </location>
</feature>
<dbReference type="EMBL" id="CM029046">
    <property type="protein sequence ID" value="KAG2588503.1"/>
    <property type="molecule type" value="Genomic_DNA"/>
</dbReference>
<dbReference type="PRINTS" id="PR00724">
    <property type="entry name" value="CRBOXYPTASEC"/>
</dbReference>
<dbReference type="Gene3D" id="3.40.50.1820">
    <property type="entry name" value="alpha/beta hydrolase"/>
    <property type="match status" value="1"/>
</dbReference>
<feature type="signal peptide" evidence="8">
    <location>
        <begin position="1"/>
        <end position="27"/>
    </location>
</feature>
<dbReference type="PANTHER" id="PTHR11802:SF55">
    <property type="entry name" value="CARBOXYPEPTIDASE"/>
    <property type="match status" value="1"/>
</dbReference>
<evidence type="ECO:0000256" key="8">
    <source>
        <dbReference type="RuleBase" id="RU361156"/>
    </source>
</evidence>
<comment type="similarity">
    <text evidence="1 8">Belongs to the peptidase S10 family.</text>
</comment>
<evidence type="ECO:0000256" key="6">
    <source>
        <dbReference type="ARBA" id="ARBA00023157"/>
    </source>
</evidence>
<dbReference type="AlphaFoldDB" id="A0A8T0RVE0"/>
<dbReference type="FunFam" id="3.40.50.11320:FF:000001">
    <property type="entry name" value="Carboxypeptidase"/>
    <property type="match status" value="1"/>
</dbReference>
<keyword evidence="4 8" id="KW-0732">Signal</keyword>
<evidence type="ECO:0000313" key="9">
    <source>
        <dbReference type="EMBL" id="KAG2588503.1"/>
    </source>
</evidence>
<dbReference type="PROSITE" id="PS00560">
    <property type="entry name" value="CARBOXYPEPT_SER_HIS"/>
    <property type="match status" value="1"/>
</dbReference>
<dbReference type="InterPro" id="IPR001563">
    <property type="entry name" value="Peptidase_S10"/>
</dbReference>
<keyword evidence="2 8" id="KW-0121">Carboxypeptidase</keyword>
<sequence>MASSTAVKHPVLFTILIALSLLPAISARDDQQEGDRMQFLPGQPSRPAVSQFSGYVTVNENNGRALFYWFFEAQTLPAQKPLLLWLNGGPGCSSVGYGAASELGPLLVTGNGTGLEFNKFAWNKEANLLFLESPVGVGFSYTNTTSDLDNIDDRFVAKDTYTFLVNWFRRFPQYKSHDFYISGESYAGHYVPQLAEVVYDHNKHLEANQKINLKGFIVGIVEFAWSHSVISDKFYERVKNVCDFRLSPTSNECSHVMNLLFKIYHEIDIYNVYAPRCNTDGSAFLSSFNSSVEKEGKNKSKRLRMYSGNDPCYSNYIEAYLNRMDVQKSLHANISGWIKDRRWSLCSDPIFNNYDMEVFSVLPIYSKLVKAGIRIWVYSGDVDGRVPFIGTRYWVEALGLPIKSQWQPWYLENQVVGRYVEYEGLTMATVRGAGHTVPQDKPAEALVLVNSFLLDRQLPTKDI</sequence>
<dbReference type="EC" id="3.4.16.-" evidence="8"/>
<keyword evidence="6" id="KW-1015">Disulfide bond</keyword>
<dbReference type="Gene3D" id="3.40.50.11320">
    <property type="match status" value="1"/>
</dbReference>
<reference evidence="9" key="1">
    <citation type="submission" date="2020-05" db="EMBL/GenBank/DDBJ databases">
        <title>WGS assembly of Panicum virgatum.</title>
        <authorList>
            <person name="Lovell J.T."/>
            <person name="Jenkins J."/>
            <person name="Shu S."/>
            <person name="Juenger T.E."/>
            <person name="Schmutz J."/>
        </authorList>
    </citation>
    <scope>NUCLEOTIDE SEQUENCE</scope>
    <source>
        <strain evidence="9">AP13</strain>
    </source>
</reference>
<dbReference type="SUPFAM" id="SSF53474">
    <property type="entry name" value="alpha/beta-Hydrolases"/>
    <property type="match status" value="1"/>
</dbReference>
<dbReference type="PANTHER" id="PTHR11802">
    <property type="entry name" value="SERINE PROTEASE FAMILY S10 SERINE CARBOXYPEPTIDASE"/>
    <property type="match status" value="1"/>
</dbReference>
<gene>
    <name evidence="9" type="ORF">PVAP13_5NG347500</name>
</gene>
<name>A0A8T0RVE0_PANVG</name>
<dbReference type="GO" id="GO:0004185">
    <property type="term" value="F:serine-type carboxypeptidase activity"/>
    <property type="evidence" value="ECO:0007669"/>
    <property type="project" value="UniProtKB-UniRule"/>
</dbReference>
<dbReference type="GO" id="GO:0005773">
    <property type="term" value="C:vacuole"/>
    <property type="evidence" value="ECO:0007669"/>
    <property type="project" value="TreeGrafter"/>
</dbReference>
<evidence type="ECO:0000256" key="5">
    <source>
        <dbReference type="ARBA" id="ARBA00022801"/>
    </source>
</evidence>
<dbReference type="Proteomes" id="UP000823388">
    <property type="component" value="Chromosome 5N"/>
</dbReference>
<dbReference type="InterPro" id="IPR018202">
    <property type="entry name" value="Ser_caboxypep_ser_AS"/>
</dbReference>
<protein>
    <recommendedName>
        <fullName evidence="8">Carboxypeptidase</fullName>
        <ecNumber evidence="8">3.4.16.-</ecNumber>
    </recommendedName>
</protein>
<organism evidence="9 10">
    <name type="scientific">Panicum virgatum</name>
    <name type="common">Blackwell switchgrass</name>
    <dbReference type="NCBI Taxonomy" id="38727"/>
    <lineage>
        <taxon>Eukaryota</taxon>
        <taxon>Viridiplantae</taxon>
        <taxon>Streptophyta</taxon>
        <taxon>Embryophyta</taxon>
        <taxon>Tracheophyta</taxon>
        <taxon>Spermatophyta</taxon>
        <taxon>Magnoliopsida</taxon>
        <taxon>Liliopsida</taxon>
        <taxon>Poales</taxon>
        <taxon>Poaceae</taxon>
        <taxon>PACMAD clade</taxon>
        <taxon>Panicoideae</taxon>
        <taxon>Panicodae</taxon>
        <taxon>Paniceae</taxon>
        <taxon>Panicinae</taxon>
        <taxon>Panicum</taxon>
        <taxon>Panicum sect. Hiantes</taxon>
    </lineage>
</organism>
<accession>A0A8T0RVE0</accession>
<dbReference type="FunFam" id="3.40.50.1820:FF:000013">
    <property type="entry name" value="Carboxypeptidase"/>
    <property type="match status" value="1"/>
</dbReference>
<dbReference type="GO" id="GO:0006508">
    <property type="term" value="P:proteolysis"/>
    <property type="evidence" value="ECO:0007669"/>
    <property type="project" value="UniProtKB-KW"/>
</dbReference>
<dbReference type="PROSITE" id="PS00131">
    <property type="entry name" value="CARBOXYPEPT_SER_SER"/>
    <property type="match status" value="1"/>
</dbReference>
<proteinExistence type="inferred from homology"/>
<evidence type="ECO:0000256" key="3">
    <source>
        <dbReference type="ARBA" id="ARBA00022670"/>
    </source>
</evidence>
<evidence type="ECO:0000256" key="1">
    <source>
        <dbReference type="ARBA" id="ARBA00009431"/>
    </source>
</evidence>
<comment type="caution">
    <text evidence="9">The sequence shown here is derived from an EMBL/GenBank/DDBJ whole genome shotgun (WGS) entry which is preliminary data.</text>
</comment>